<feature type="region of interest" description="Disordered" evidence="2">
    <location>
        <begin position="132"/>
        <end position="160"/>
    </location>
</feature>
<reference evidence="4" key="1">
    <citation type="submission" date="2015-07" db="EMBL/GenBank/DDBJ databases">
        <title>Transcriptome Assembly of Anthurium amnicola.</title>
        <authorList>
            <person name="Suzuki J."/>
        </authorList>
    </citation>
    <scope>NUCLEOTIDE SEQUENCE</scope>
</reference>
<dbReference type="PANTHER" id="PTHR47665:SF1">
    <property type="entry name" value="HISTONE DEACETYLASE-LIKE PROTEIN"/>
    <property type="match status" value="1"/>
</dbReference>
<evidence type="ECO:0000313" key="4">
    <source>
        <dbReference type="EMBL" id="JAT67675.1"/>
    </source>
</evidence>
<feature type="non-terminal residue" evidence="4">
    <location>
        <position position="1"/>
    </location>
</feature>
<sequence>IIRIFELIMATTANSQTGYHSVTPRTNCPHIRDHISPNWAEITIDVSKPCTVCNDASENWRCLGCQGVYCSRYVNGHASEHNKDTSHSISVSFSDLSTWCYACDDYVTNPLLRPITAALHVSKFGEIPLNSNGVEITSEEDTTGSGEGTSNTAGGGPSKA</sequence>
<dbReference type="SUPFAM" id="SSF57850">
    <property type="entry name" value="RING/U-box"/>
    <property type="match status" value="1"/>
</dbReference>
<dbReference type="Gene3D" id="3.30.40.10">
    <property type="entry name" value="Zinc/RING finger domain, C3HC4 (zinc finger)"/>
    <property type="match status" value="1"/>
</dbReference>
<dbReference type="InterPro" id="IPR001607">
    <property type="entry name" value="Znf_UBP"/>
</dbReference>
<dbReference type="EMBL" id="GDJX01000261">
    <property type="protein sequence ID" value="JAT67675.1"/>
    <property type="molecule type" value="Transcribed_RNA"/>
</dbReference>
<feature type="domain" description="UBP-type" evidence="3">
    <location>
        <begin position="26"/>
        <end position="126"/>
    </location>
</feature>
<dbReference type="GO" id="GO:0008270">
    <property type="term" value="F:zinc ion binding"/>
    <property type="evidence" value="ECO:0007669"/>
    <property type="project" value="UniProtKB-KW"/>
</dbReference>
<evidence type="ECO:0000256" key="1">
    <source>
        <dbReference type="PROSITE-ProRule" id="PRU00502"/>
    </source>
</evidence>
<evidence type="ECO:0000259" key="3">
    <source>
        <dbReference type="PROSITE" id="PS50271"/>
    </source>
</evidence>
<accession>A0A1D1ZLQ7</accession>
<evidence type="ECO:0000256" key="2">
    <source>
        <dbReference type="SAM" id="MobiDB-lite"/>
    </source>
</evidence>
<name>A0A1D1ZLQ7_9ARAE</name>
<dbReference type="AlphaFoldDB" id="A0A1D1ZLQ7"/>
<dbReference type="SMART" id="SM00290">
    <property type="entry name" value="ZnF_UBP"/>
    <property type="match status" value="1"/>
</dbReference>
<keyword evidence="1" id="KW-0479">Metal-binding</keyword>
<proteinExistence type="predicted"/>
<protein>
    <submittedName>
        <fullName evidence="4">Histone deacetylase 6</fullName>
    </submittedName>
</protein>
<gene>
    <name evidence="4" type="primary">Hdac6_2</name>
    <name evidence="4" type="ORF">g.15611</name>
</gene>
<dbReference type="InterPro" id="IPR013083">
    <property type="entry name" value="Znf_RING/FYVE/PHD"/>
</dbReference>
<dbReference type="PANTHER" id="PTHR47665">
    <property type="entry name" value="HISTONE DEACETYLASE-LIKE PROTEIN"/>
    <property type="match status" value="1"/>
</dbReference>
<dbReference type="PROSITE" id="PS50271">
    <property type="entry name" value="ZF_UBP"/>
    <property type="match status" value="1"/>
</dbReference>
<dbReference type="Pfam" id="PF02148">
    <property type="entry name" value="zf-UBP"/>
    <property type="match status" value="1"/>
</dbReference>
<keyword evidence="1" id="KW-0862">Zinc</keyword>
<organism evidence="4">
    <name type="scientific">Anthurium amnicola</name>
    <dbReference type="NCBI Taxonomy" id="1678845"/>
    <lineage>
        <taxon>Eukaryota</taxon>
        <taxon>Viridiplantae</taxon>
        <taxon>Streptophyta</taxon>
        <taxon>Embryophyta</taxon>
        <taxon>Tracheophyta</taxon>
        <taxon>Spermatophyta</taxon>
        <taxon>Magnoliopsida</taxon>
        <taxon>Liliopsida</taxon>
        <taxon>Araceae</taxon>
        <taxon>Pothoideae</taxon>
        <taxon>Potheae</taxon>
        <taxon>Anthurium</taxon>
    </lineage>
</organism>
<keyword evidence="1" id="KW-0863">Zinc-finger</keyword>